<dbReference type="GO" id="GO:1902903">
    <property type="term" value="P:regulation of supramolecular fiber organization"/>
    <property type="evidence" value="ECO:0007669"/>
    <property type="project" value="UniProtKB-ARBA"/>
</dbReference>
<dbReference type="SUPFAM" id="SSF48371">
    <property type="entry name" value="ARM repeat"/>
    <property type="match status" value="2"/>
</dbReference>
<dbReference type="GO" id="GO:0000226">
    <property type="term" value="P:microtubule cytoskeleton organization"/>
    <property type="evidence" value="ECO:0007669"/>
    <property type="project" value="TreeGrafter"/>
</dbReference>
<dbReference type="InterPro" id="IPR024395">
    <property type="entry name" value="CLASP_N_dom"/>
</dbReference>
<accession>A0A078A5Z8</accession>
<feature type="region of interest" description="Disordered" evidence="6">
    <location>
        <begin position="521"/>
        <end position="566"/>
    </location>
</feature>
<keyword evidence="4" id="KW-0206">Cytoskeleton</keyword>
<evidence type="ECO:0000256" key="2">
    <source>
        <dbReference type="ARBA" id="ARBA00022490"/>
    </source>
</evidence>
<feature type="compositionally biased region" description="Polar residues" evidence="6">
    <location>
        <begin position="786"/>
        <end position="797"/>
    </location>
</feature>
<feature type="compositionally biased region" description="Polar residues" evidence="6">
    <location>
        <begin position="759"/>
        <end position="774"/>
    </location>
</feature>
<comment type="subcellular location">
    <subcellularLocation>
        <location evidence="1">Cytoplasm</location>
        <location evidence="1">Cytoskeleton</location>
    </subcellularLocation>
</comment>
<protein>
    <submittedName>
        <fullName evidence="8">Protein fam179b</fullName>
    </submittedName>
</protein>
<evidence type="ECO:0000256" key="4">
    <source>
        <dbReference type="ARBA" id="ARBA00023212"/>
    </source>
</evidence>
<feature type="compositionally biased region" description="Low complexity" evidence="6">
    <location>
        <begin position="538"/>
        <end position="554"/>
    </location>
</feature>
<dbReference type="InterPro" id="IPR011989">
    <property type="entry name" value="ARM-like"/>
</dbReference>
<feature type="compositionally biased region" description="Polar residues" evidence="6">
    <location>
        <begin position="79"/>
        <end position="93"/>
    </location>
</feature>
<dbReference type="Pfam" id="PF12348">
    <property type="entry name" value="CLASP_N"/>
    <property type="match status" value="1"/>
</dbReference>
<dbReference type="GO" id="GO:0031110">
    <property type="term" value="P:regulation of microtubule polymerization or depolymerization"/>
    <property type="evidence" value="ECO:0007669"/>
    <property type="project" value="UniProtKB-ARBA"/>
</dbReference>
<evidence type="ECO:0000256" key="1">
    <source>
        <dbReference type="ARBA" id="ARBA00004245"/>
    </source>
</evidence>
<dbReference type="Pfam" id="PF21041">
    <property type="entry name" value="XMAP215_CLASP_TOG"/>
    <property type="match status" value="1"/>
</dbReference>
<name>A0A078A5Z8_STYLE</name>
<dbReference type="SMART" id="SM01349">
    <property type="entry name" value="TOG"/>
    <property type="match status" value="3"/>
</dbReference>
<feature type="region of interest" description="Disordered" evidence="6">
    <location>
        <begin position="58"/>
        <end position="93"/>
    </location>
</feature>
<dbReference type="PANTHER" id="PTHR21567">
    <property type="entry name" value="CLASP"/>
    <property type="match status" value="1"/>
</dbReference>
<evidence type="ECO:0000313" key="9">
    <source>
        <dbReference type="Proteomes" id="UP000039865"/>
    </source>
</evidence>
<dbReference type="PROSITE" id="PS50077">
    <property type="entry name" value="HEAT_REPEAT"/>
    <property type="match status" value="1"/>
</dbReference>
<keyword evidence="3" id="KW-0677">Repeat</keyword>
<dbReference type="InParanoid" id="A0A078A5Z8"/>
<organism evidence="8 9">
    <name type="scientific">Stylonychia lemnae</name>
    <name type="common">Ciliate</name>
    <dbReference type="NCBI Taxonomy" id="5949"/>
    <lineage>
        <taxon>Eukaryota</taxon>
        <taxon>Sar</taxon>
        <taxon>Alveolata</taxon>
        <taxon>Ciliophora</taxon>
        <taxon>Intramacronucleata</taxon>
        <taxon>Spirotrichea</taxon>
        <taxon>Stichotrichia</taxon>
        <taxon>Sporadotrichida</taxon>
        <taxon>Oxytrichidae</taxon>
        <taxon>Stylonychinae</taxon>
        <taxon>Stylonychia</taxon>
    </lineage>
</organism>
<dbReference type="OrthoDB" id="289498at2759"/>
<dbReference type="Proteomes" id="UP000039865">
    <property type="component" value="Unassembled WGS sequence"/>
</dbReference>
<gene>
    <name evidence="8" type="primary">Contig13820.g14741</name>
    <name evidence="8" type="ORF">STYLEM_6582</name>
</gene>
<feature type="region of interest" description="Disordered" evidence="6">
    <location>
        <begin position="114"/>
        <end position="134"/>
    </location>
</feature>
<evidence type="ECO:0000256" key="5">
    <source>
        <dbReference type="PROSITE-ProRule" id="PRU00103"/>
    </source>
</evidence>
<feature type="domain" description="TOG" evidence="7">
    <location>
        <begin position="1272"/>
        <end position="1515"/>
    </location>
</feature>
<evidence type="ECO:0000313" key="8">
    <source>
        <dbReference type="EMBL" id="CDW77619.1"/>
    </source>
</evidence>
<evidence type="ECO:0000256" key="3">
    <source>
        <dbReference type="ARBA" id="ARBA00022737"/>
    </source>
</evidence>
<keyword evidence="2" id="KW-0963">Cytoplasm</keyword>
<dbReference type="InterPro" id="IPR034085">
    <property type="entry name" value="TOG"/>
</dbReference>
<proteinExistence type="predicted"/>
<feature type="domain" description="TOG" evidence="7">
    <location>
        <begin position="958"/>
        <end position="1191"/>
    </location>
</feature>
<feature type="compositionally biased region" description="Polar residues" evidence="6">
    <location>
        <begin position="114"/>
        <end position="129"/>
    </location>
</feature>
<dbReference type="EMBL" id="CCKQ01006313">
    <property type="protein sequence ID" value="CDW77619.1"/>
    <property type="molecule type" value="Genomic_DNA"/>
</dbReference>
<feature type="region of interest" description="Disordered" evidence="6">
    <location>
        <begin position="750"/>
        <end position="797"/>
    </location>
</feature>
<dbReference type="PANTHER" id="PTHR21567:SF87">
    <property type="entry name" value="CRESCERIN-LIKE PROTEIN CHE-12"/>
    <property type="match status" value="1"/>
</dbReference>
<dbReference type="InterPro" id="IPR048491">
    <property type="entry name" value="XMAP215_CLASP_TOG"/>
</dbReference>
<feature type="domain" description="TOG" evidence="7">
    <location>
        <begin position="229"/>
        <end position="479"/>
    </location>
</feature>
<feature type="compositionally biased region" description="Polar residues" evidence="6">
    <location>
        <begin position="525"/>
        <end position="537"/>
    </location>
</feature>
<dbReference type="InterPro" id="IPR021133">
    <property type="entry name" value="HEAT_type_2"/>
</dbReference>
<dbReference type="Gene3D" id="1.25.10.10">
    <property type="entry name" value="Leucine-rich Repeat Variant"/>
    <property type="match status" value="3"/>
</dbReference>
<dbReference type="OMA" id="TIVRRIC"/>
<dbReference type="GO" id="GO:0008017">
    <property type="term" value="F:microtubule binding"/>
    <property type="evidence" value="ECO:0007669"/>
    <property type="project" value="TreeGrafter"/>
</dbReference>
<dbReference type="GO" id="GO:0005881">
    <property type="term" value="C:cytoplasmic microtubule"/>
    <property type="evidence" value="ECO:0007669"/>
    <property type="project" value="TreeGrafter"/>
</dbReference>
<keyword evidence="9" id="KW-1185">Reference proteome</keyword>
<sequence>MLNDDLTPNRYDEINLNPDHDYYEALTPSNQNGMLSPLNINERQEMFSQSYNSKLLKQHLQQSLSKNKYEQDHPKYHHQSTNLQQSNDNSSYKDINIKSNFKINDNHGKTFSANTQSLSLSGSTQPQSSPKKKLDFSGKIASQLTQDSMIKLNINQEDANQFNEEYMDQVVDPERMQTKQYLTDTQKSNAMNYQTASFGNNMKTIERKFIKQENKNQSSTSANDPMYSSFTELGMHDSKLLINKDLRDRLLDNNSNWKARTEAIDEVLLVISDSTRDNPLLVQQQSEQLIEFFTQLLSDQNFKIVLTTLIIINKILSLSLDGNPDYILNSQQLSRFVPQFIKKLGDSKNIIRQEAVRALLTTYDIMRKGEKNQNNIIGLILPYLNNSSNWHIREELLNFLIQCFLKSRNFYEFDAVQIIEAFVILMKDQKDKVRLMAKEALVAYASIGNKFSVKEIVFQISDPIQNKEINERLDQEFIPFINQDAFLELPYLDYLDNLVRDQTYVSSQNNGSQFVLPNLSRRESFSSNQPPTAQKTTNQSQQRQSSRGNSSGRRIVPPSANSMANYVNHSNFNKRTVSANNVINDLQNFEQTPSSTNKNYVNDPGYMQNNTHFGFLPSLNKVQSQQQNNSYYSQNNSITQGQAHQQIQMINNNGHHYLHQLKLGQKLNSDSNYYQGVRQNMPQNHINHSFKISSAEQKHITFGNVHKGVHSANVYQSNVSLSREEIQQIQNFQLSQTQDQSLYEQHISYSAQRSRETPYESQTSNGTSKQQSRAGTRDTVTPVKKPNNQNTFYSDGSFTTTTTSIPDKVKQLRANKRFNMNAIQQNDQNKRNMIIHQNNSQNESMEIYNAQNPIQKNQSPMIGTNQRGPIKALRQIVNNSENSQNNEQDLQNLCIDNRKTKKKLLNKNSDLQEILEEPKTLSQKNLNQSSIQMRRTNFGQNDQDDSAQKYEDTDALEPLENPEKELKKCLNLMLGSEEWAVQFEGCTIVRRICKHHSSLILQQSGTIGSLITQIVKIADSLRSSLSKISLITLIDMFNFLKRCMEPQLDSLGKILLKKSSDTNSFISEEADKALIQLCNNCQDTKVLQMLLTLQTNAKSNIYRQKICKCFAQLIKVLGNSILFFKDSDKLIGQLANYLSDACPEVRNTAKQSFIDLSQAIMAQNEREKLFQRVLNETQYKKVKDFLDKEPAYLISNQQNQADFVITNANGQIQQSKKPSKQILISSKGQLRSASLNKSNIMNQGEQPLNIQATKIIKPSQIKKKGSMNDTTSGIMQKKDNIMDQFFLDTLKDQIYSTQKTDWKEKLDSVNGLYDFIDQNAKIFQSKSSTRFVELSDNLSTLMSDQNAKIQQLSLERFLNILPKINNFVEQYIVTLYQALTSNLGSSNSQVKKLTEQILISLNEYLSDKTLIIQPLVTQIQFSSNSRLKPLLIDQLIEMIPILPEQKANTTLQKQILPLGLKLLEDNRTDIKQRTEKLLKVLYQILGQVMIDQCPQPKLQKLCDIVLNSSQGNNPGIATFGAQTINGLLKGTNLQ</sequence>
<reference evidence="8 9" key="1">
    <citation type="submission" date="2014-06" db="EMBL/GenBank/DDBJ databases">
        <authorList>
            <person name="Swart Estienne"/>
        </authorList>
    </citation>
    <scope>NUCLEOTIDE SEQUENCE [LARGE SCALE GENOMIC DNA]</scope>
    <source>
        <strain evidence="8 9">130c</strain>
    </source>
</reference>
<evidence type="ECO:0000256" key="6">
    <source>
        <dbReference type="SAM" id="MobiDB-lite"/>
    </source>
</evidence>
<feature type="repeat" description="HEAT" evidence="5">
    <location>
        <begin position="1455"/>
        <end position="1492"/>
    </location>
</feature>
<dbReference type="InterPro" id="IPR016024">
    <property type="entry name" value="ARM-type_fold"/>
</dbReference>
<evidence type="ECO:0000259" key="7">
    <source>
        <dbReference type="SMART" id="SM01349"/>
    </source>
</evidence>